<dbReference type="Gramene" id="KXG21924">
    <property type="protein sequence ID" value="KXG21924"/>
    <property type="gene ID" value="SORBI_3009G127100"/>
</dbReference>
<dbReference type="Proteomes" id="UP000000768">
    <property type="component" value="Chromosome 9"/>
</dbReference>
<reference evidence="1 2" key="1">
    <citation type="journal article" date="2009" name="Nature">
        <title>The Sorghum bicolor genome and the diversification of grasses.</title>
        <authorList>
            <person name="Paterson A.H."/>
            <person name="Bowers J.E."/>
            <person name="Bruggmann R."/>
            <person name="Dubchak I."/>
            <person name="Grimwood J."/>
            <person name="Gundlach H."/>
            <person name="Haberer G."/>
            <person name="Hellsten U."/>
            <person name="Mitros T."/>
            <person name="Poliakov A."/>
            <person name="Schmutz J."/>
            <person name="Spannagl M."/>
            <person name="Tang H."/>
            <person name="Wang X."/>
            <person name="Wicker T."/>
            <person name="Bharti A.K."/>
            <person name="Chapman J."/>
            <person name="Feltus F.A."/>
            <person name="Gowik U."/>
            <person name="Grigoriev I.V."/>
            <person name="Lyons E."/>
            <person name="Maher C.A."/>
            <person name="Martis M."/>
            <person name="Narechania A."/>
            <person name="Otillar R.P."/>
            <person name="Penning B.W."/>
            <person name="Salamov A.A."/>
            <person name="Wang Y."/>
            <person name="Zhang L."/>
            <person name="Carpita N.C."/>
            <person name="Freeling M."/>
            <person name="Gingle A.R."/>
            <person name="Hash C.T."/>
            <person name="Keller B."/>
            <person name="Klein P."/>
            <person name="Kresovich S."/>
            <person name="McCann M.C."/>
            <person name="Ming R."/>
            <person name="Peterson D.G."/>
            <person name="Mehboob-ur-Rahman"/>
            <person name="Ware D."/>
            <person name="Westhoff P."/>
            <person name="Mayer K.F."/>
            <person name="Messing J."/>
            <person name="Rokhsar D.S."/>
        </authorList>
    </citation>
    <scope>NUCLEOTIDE SEQUENCE [LARGE SCALE GENOMIC DNA]</scope>
    <source>
        <strain evidence="2">cv. BTx623</strain>
    </source>
</reference>
<evidence type="ECO:0000313" key="2">
    <source>
        <dbReference type="Proteomes" id="UP000000768"/>
    </source>
</evidence>
<protein>
    <submittedName>
        <fullName evidence="1">Uncharacterized protein</fullName>
    </submittedName>
</protein>
<sequence>MRPCTFACLVANECSILDHRNRVWLLVWTVLWYDLVLRGTQTRITHRCLDHESRHRQWVCISNLLLYI</sequence>
<dbReference type="EMBL" id="CM000768">
    <property type="protein sequence ID" value="KXG21924.1"/>
    <property type="molecule type" value="Genomic_DNA"/>
</dbReference>
<name>A0A1B6P8B3_SORBI</name>
<reference evidence="2" key="2">
    <citation type="journal article" date="2018" name="Plant J.">
        <title>The Sorghum bicolor reference genome: improved assembly, gene annotations, a transcriptome atlas, and signatures of genome organization.</title>
        <authorList>
            <person name="McCormick R.F."/>
            <person name="Truong S.K."/>
            <person name="Sreedasyam A."/>
            <person name="Jenkins J."/>
            <person name="Shu S."/>
            <person name="Sims D."/>
            <person name="Kennedy M."/>
            <person name="Amirebrahimi M."/>
            <person name="Weers B.D."/>
            <person name="McKinley B."/>
            <person name="Mattison A."/>
            <person name="Morishige D.T."/>
            <person name="Grimwood J."/>
            <person name="Schmutz J."/>
            <person name="Mullet J.E."/>
        </authorList>
    </citation>
    <scope>NUCLEOTIDE SEQUENCE [LARGE SCALE GENOMIC DNA]</scope>
    <source>
        <strain evidence="2">cv. BTx623</strain>
    </source>
</reference>
<evidence type="ECO:0000313" key="1">
    <source>
        <dbReference type="EMBL" id="KXG21924.1"/>
    </source>
</evidence>
<keyword evidence="2" id="KW-1185">Reference proteome</keyword>
<dbReference type="InParanoid" id="A0A1B6P8B3"/>
<proteinExistence type="predicted"/>
<organism evidence="1 2">
    <name type="scientific">Sorghum bicolor</name>
    <name type="common">Sorghum</name>
    <name type="synonym">Sorghum vulgare</name>
    <dbReference type="NCBI Taxonomy" id="4558"/>
    <lineage>
        <taxon>Eukaryota</taxon>
        <taxon>Viridiplantae</taxon>
        <taxon>Streptophyta</taxon>
        <taxon>Embryophyta</taxon>
        <taxon>Tracheophyta</taxon>
        <taxon>Spermatophyta</taxon>
        <taxon>Magnoliopsida</taxon>
        <taxon>Liliopsida</taxon>
        <taxon>Poales</taxon>
        <taxon>Poaceae</taxon>
        <taxon>PACMAD clade</taxon>
        <taxon>Panicoideae</taxon>
        <taxon>Andropogonodae</taxon>
        <taxon>Andropogoneae</taxon>
        <taxon>Sorghinae</taxon>
        <taxon>Sorghum</taxon>
    </lineage>
</organism>
<dbReference type="AlphaFoldDB" id="A0A1B6P8B3"/>
<accession>A0A1B6P8B3</accession>
<gene>
    <name evidence="1" type="ORF">SORBI_3009G127100</name>
</gene>